<dbReference type="EMBL" id="JARJLG010000143">
    <property type="protein sequence ID" value="KAJ7737406.1"/>
    <property type="molecule type" value="Genomic_DNA"/>
</dbReference>
<accession>A0AAD7MXY2</accession>
<proteinExistence type="predicted"/>
<protein>
    <recommendedName>
        <fullName evidence="3">F-box domain-containing protein</fullName>
    </recommendedName>
</protein>
<dbReference type="AlphaFoldDB" id="A0AAD7MXY2"/>
<name>A0AAD7MXY2_9AGAR</name>
<keyword evidence="2" id="KW-1185">Reference proteome</keyword>
<feature type="non-terminal residue" evidence="1">
    <location>
        <position position="1"/>
    </location>
</feature>
<organism evidence="1 2">
    <name type="scientific">Mycena maculata</name>
    <dbReference type="NCBI Taxonomy" id="230809"/>
    <lineage>
        <taxon>Eukaryota</taxon>
        <taxon>Fungi</taxon>
        <taxon>Dikarya</taxon>
        <taxon>Basidiomycota</taxon>
        <taxon>Agaricomycotina</taxon>
        <taxon>Agaricomycetes</taxon>
        <taxon>Agaricomycetidae</taxon>
        <taxon>Agaricales</taxon>
        <taxon>Marasmiineae</taxon>
        <taxon>Mycenaceae</taxon>
        <taxon>Mycena</taxon>
    </lineage>
</organism>
<sequence length="97" mass="11021">LPLDIIQEMIFMACIPMHRNCVMSAKEAPVLLGRICSHSWRAISLSTPRLWSRLHIVEPTLIHEGMVSAAQEKLAHRLETTKTWLERSGQCPLSISF</sequence>
<reference evidence="1" key="1">
    <citation type="submission" date="2023-03" db="EMBL/GenBank/DDBJ databases">
        <title>Massive genome expansion in bonnet fungi (Mycena s.s.) driven by repeated elements and novel gene families across ecological guilds.</title>
        <authorList>
            <consortium name="Lawrence Berkeley National Laboratory"/>
            <person name="Harder C.B."/>
            <person name="Miyauchi S."/>
            <person name="Viragh M."/>
            <person name="Kuo A."/>
            <person name="Thoen E."/>
            <person name="Andreopoulos B."/>
            <person name="Lu D."/>
            <person name="Skrede I."/>
            <person name="Drula E."/>
            <person name="Henrissat B."/>
            <person name="Morin E."/>
            <person name="Kohler A."/>
            <person name="Barry K."/>
            <person name="LaButti K."/>
            <person name="Morin E."/>
            <person name="Salamov A."/>
            <person name="Lipzen A."/>
            <person name="Mereny Z."/>
            <person name="Hegedus B."/>
            <person name="Baldrian P."/>
            <person name="Stursova M."/>
            <person name="Weitz H."/>
            <person name="Taylor A."/>
            <person name="Grigoriev I.V."/>
            <person name="Nagy L.G."/>
            <person name="Martin F."/>
            <person name="Kauserud H."/>
        </authorList>
    </citation>
    <scope>NUCLEOTIDE SEQUENCE</scope>
    <source>
        <strain evidence="1">CBHHK188m</strain>
    </source>
</reference>
<gene>
    <name evidence="1" type="ORF">DFH07DRAFT_753030</name>
</gene>
<evidence type="ECO:0000313" key="2">
    <source>
        <dbReference type="Proteomes" id="UP001215280"/>
    </source>
</evidence>
<evidence type="ECO:0008006" key="3">
    <source>
        <dbReference type="Google" id="ProtNLM"/>
    </source>
</evidence>
<evidence type="ECO:0000313" key="1">
    <source>
        <dbReference type="EMBL" id="KAJ7737406.1"/>
    </source>
</evidence>
<comment type="caution">
    <text evidence="1">The sequence shown here is derived from an EMBL/GenBank/DDBJ whole genome shotgun (WGS) entry which is preliminary data.</text>
</comment>
<dbReference type="Proteomes" id="UP001215280">
    <property type="component" value="Unassembled WGS sequence"/>
</dbReference>